<proteinExistence type="predicted"/>
<protein>
    <submittedName>
        <fullName evidence="2">Uncharacterized protein</fullName>
    </submittedName>
</protein>
<evidence type="ECO:0000313" key="2">
    <source>
        <dbReference type="EMBL" id="KAH9378227.1"/>
    </source>
</evidence>
<comment type="caution">
    <text evidence="2">The sequence shown here is derived from an EMBL/GenBank/DDBJ whole genome shotgun (WGS) entry which is preliminary data.</text>
</comment>
<keyword evidence="3" id="KW-1185">Reference proteome</keyword>
<reference evidence="2 3" key="1">
    <citation type="journal article" date="2020" name="Cell">
        <title>Large-Scale Comparative Analyses of Tick Genomes Elucidate Their Genetic Diversity and Vector Capacities.</title>
        <authorList>
            <consortium name="Tick Genome and Microbiome Consortium (TIGMIC)"/>
            <person name="Jia N."/>
            <person name="Wang J."/>
            <person name="Shi W."/>
            <person name="Du L."/>
            <person name="Sun Y."/>
            <person name="Zhan W."/>
            <person name="Jiang J.F."/>
            <person name="Wang Q."/>
            <person name="Zhang B."/>
            <person name="Ji P."/>
            <person name="Bell-Sakyi L."/>
            <person name="Cui X.M."/>
            <person name="Yuan T.T."/>
            <person name="Jiang B.G."/>
            <person name="Yang W.F."/>
            <person name="Lam T.T."/>
            <person name="Chang Q.C."/>
            <person name="Ding S.J."/>
            <person name="Wang X.J."/>
            <person name="Zhu J.G."/>
            <person name="Ruan X.D."/>
            <person name="Zhao L."/>
            <person name="Wei J.T."/>
            <person name="Ye R.Z."/>
            <person name="Que T.C."/>
            <person name="Du C.H."/>
            <person name="Zhou Y.H."/>
            <person name="Cheng J.X."/>
            <person name="Dai P.F."/>
            <person name="Guo W.B."/>
            <person name="Han X.H."/>
            <person name="Huang E.J."/>
            <person name="Li L.F."/>
            <person name="Wei W."/>
            <person name="Gao Y.C."/>
            <person name="Liu J.Z."/>
            <person name="Shao H.Z."/>
            <person name="Wang X."/>
            <person name="Wang C.C."/>
            <person name="Yang T.C."/>
            <person name="Huo Q.B."/>
            <person name="Li W."/>
            <person name="Chen H.Y."/>
            <person name="Chen S.E."/>
            <person name="Zhou L.G."/>
            <person name="Ni X.B."/>
            <person name="Tian J.H."/>
            <person name="Sheng Y."/>
            <person name="Liu T."/>
            <person name="Pan Y.S."/>
            <person name="Xia L.Y."/>
            <person name="Li J."/>
            <person name="Zhao F."/>
            <person name="Cao W.C."/>
        </authorList>
    </citation>
    <scope>NUCLEOTIDE SEQUENCE [LARGE SCALE GENOMIC DNA]</scope>
    <source>
        <strain evidence="2">HaeL-2018</strain>
    </source>
</reference>
<evidence type="ECO:0000313" key="3">
    <source>
        <dbReference type="Proteomes" id="UP000821853"/>
    </source>
</evidence>
<evidence type="ECO:0000256" key="1">
    <source>
        <dbReference type="SAM" id="MobiDB-lite"/>
    </source>
</evidence>
<feature type="compositionally biased region" description="Low complexity" evidence="1">
    <location>
        <begin position="9"/>
        <end position="22"/>
    </location>
</feature>
<organism evidence="2 3">
    <name type="scientific">Haemaphysalis longicornis</name>
    <name type="common">Bush tick</name>
    <dbReference type="NCBI Taxonomy" id="44386"/>
    <lineage>
        <taxon>Eukaryota</taxon>
        <taxon>Metazoa</taxon>
        <taxon>Ecdysozoa</taxon>
        <taxon>Arthropoda</taxon>
        <taxon>Chelicerata</taxon>
        <taxon>Arachnida</taxon>
        <taxon>Acari</taxon>
        <taxon>Parasitiformes</taxon>
        <taxon>Ixodida</taxon>
        <taxon>Ixodoidea</taxon>
        <taxon>Ixodidae</taxon>
        <taxon>Haemaphysalinae</taxon>
        <taxon>Haemaphysalis</taxon>
    </lineage>
</organism>
<dbReference type="Proteomes" id="UP000821853">
    <property type="component" value="Unassembled WGS sequence"/>
</dbReference>
<gene>
    <name evidence="2" type="ORF">HPB48_011245</name>
</gene>
<accession>A0A9J6GSV8</accession>
<dbReference type="EMBL" id="JABSTR010000008">
    <property type="protein sequence ID" value="KAH9378227.1"/>
    <property type="molecule type" value="Genomic_DNA"/>
</dbReference>
<feature type="region of interest" description="Disordered" evidence="1">
    <location>
        <begin position="1"/>
        <end position="22"/>
    </location>
</feature>
<dbReference type="AlphaFoldDB" id="A0A9J6GSV8"/>
<name>A0A9J6GSV8_HAELO</name>
<dbReference type="VEuPathDB" id="VectorBase:HLOH_043578"/>
<sequence>MSFTRGDKGTAPPGTTATGRPVALSTCVTAENLRNESTTLRDVRAVLLLRPSVFVLISAALENDDDMAEKKKN</sequence>